<dbReference type="InterPro" id="IPR001638">
    <property type="entry name" value="Solute-binding_3/MltF_N"/>
</dbReference>
<evidence type="ECO:0000256" key="2">
    <source>
        <dbReference type="SAM" id="SignalP"/>
    </source>
</evidence>
<proteinExistence type="predicted"/>
<dbReference type="Pfam" id="PF00497">
    <property type="entry name" value="SBP_bac_3"/>
    <property type="match status" value="1"/>
</dbReference>
<keyword evidence="5" id="KW-1185">Reference proteome</keyword>
<protein>
    <submittedName>
        <fullName evidence="4">Transporter substrate-binding domain-containing protein</fullName>
    </submittedName>
</protein>
<organism evidence="4 5">
    <name type="scientific">Undibacterium luofuense</name>
    <dbReference type="NCBI Taxonomy" id="2828733"/>
    <lineage>
        <taxon>Bacteria</taxon>
        <taxon>Pseudomonadati</taxon>
        <taxon>Pseudomonadota</taxon>
        <taxon>Betaproteobacteria</taxon>
        <taxon>Burkholderiales</taxon>
        <taxon>Oxalobacteraceae</taxon>
        <taxon>Undibacterium</taxon>
    </lineage>
</organism>
<feature type="domain" description="Solute-binding protein family 3/N-terminal" evidence="3">
    <location>
        <begin position="41"/>
        <end position="271"/>
    </location>
</feature>
<dbReference type="Proteomes" id="UP000680067">
    <property type="component" value="Unassembled WGS sequence"/>
</dbReference>
<comment type="caution">
    <text evidence="4">The sequence shown here is derived from an EMBL/GenBank/DDBJ whole genome shotgun (WGS) entry which is preliminary data.</text>
</comment>
<dbReference type="RefSeq" id="WP_212687160.1">
    <property type="nucleotide sequence ID" value="NZ_JAGSPN010000003.1"/>
</dbReference>
<keyword evidence="1 2" id="KW-0732">Signal</keyword>
<reference evidence="4" key="1">
    <citation type="submission" date="2021-04" db="EMBL/GenBank/DDBJ databases">
        <title>novel species isolated from subtropical streams in China.</title>
        <authorList>
            <person name="Lu H."/>
        </authorList>
    </citation>
    <scope>NUCLEOTIDE SEQUENCE</scope>
    <source>
        <strain evidence="4">LFS511W</strain>
    </source>
</reference>
<accession>A0A941I6Q0</accession>
<evidence type="ECO:0000313" key="4">
    <source>
        <dbReference type="EMBL" id="MBR7781825.1"/>
    </source>
</evidence>
<feature type="chain" id="PRO_5037107399" evidence="2">
    <location>
        <begin position="29"/>
        <end position="278"/>
    </location>
</feature>
<dbReference type="Gene3D" id="3.40.190.10">
    <property type="entry name" value="Periplasmic binding protein-like II"/>
    <property type="match status" value="2"/>
</dbReference>
<dbReference type="SMART" id="SM00062">
    <property type="entry name" value="PBPb"/>
    <property type="match status" value="1"/>
</dbReference>
<feature type="signal peptide" evidence="2">
    <location>
        <begin position="1"/>
        <end position="28"/>
    </location>
</feature>
<evidence type="ECO:0000259" key="3">
    <source>
        <dbReference type="SMART" id="SM00062"/>
    </source>
</evidence>
<name>A0A941I6Q0_9BURK</name>
<dbReference type="SUPFAM" id="SSF53850">
    <property type="entry name" value="Periplasmic binding protein-like II"/>
    <property type="match status" value="1"/>
</dbReference>
<dbReference type="PANTHER" id="PTHR35936:SF25">
    <property type="entry name" value="ABC TRANSPORTER SUBSTRATE-BINDING PROTEIN"/>
    <property type="match status" value="1"/>
</dbReference>
<dbReference type="PANTHER" id="PTHR35936">
    <property type="entry name" value="MEMBRANE-BOUND LYTIC MUREIN TRANSGLYCOSYLASE F"/>
    <property type="match status" value="1"/>
</dbReference>
<dbReference type="AlphaFoldDB" id="A0A941I6Q0"/>
<evidence type="ECO:0000256" key="1">
    <source>
        <dbReference type="ARBA" id="ARBA00022729"/>
    </source>
</evidence>
<evidence type="ECO:0000313" key="5">
    <source>
        <dbReference type="Proteomes" id="UP000680067"/>
    </source>
</evidence>
<gene>
    <name evidence="4" type="ORF">KDM89_06710</name>
</gene>
<dbReference type="EMBL" id="JAGSPN010000003">
    <property type="protein sequence ID" value="MBR7781825.1"/>
    <property type="molecule type" value="Genomic_DNA"/>
</dbReference>
<sequence length="278" mass="30830">MNSLLRYRRLIFTAAVLLLAGHAGTATARHTQLTQQIQETVWEVAVDEALAPYSFSCGQQVAKGSDIDLLQDAAKLAGVRLKIVPYPWKRVLYLVQNGQVPFALPLFYNEERAGFAHFIAPLHQGVPTLFIRKEKLREYTSLQALKGKRIGYSRGYALPSEFTEAIQNGVITGDEVNSSKQNMQNLMLQRIDGFIASYTTTQFDLRFTEENEKIVAQPAIAFGGRDAFLVASKAYKADGLEKAMNSLKTALTSLNPGGRAEKYIQPYLDKNAPAPCQP</sequence>